<reference evidence="3 4" key="1">
    <citation type="submission" date="2016-08" db="EMBL/GenBank/DDBJ databases">
        <title>Draft genome sequence of allopolyploid Zygosaccharomyces rouxii.</title>
        <authorList>
            <person name="Watanabe J."/>
            <person name="Uehara K."/>
            <person name="Mogi Y."/>
            <person name="Tsukioka Y."/>
        </authorList>
    </citation>
    <scope>NUCLEOTIDE SEQUENCE [LARGE SCALE GENOMIC DNA]</scope>
    <source>
        <strain evidence="3 4">NBRC 110957</strain>
    </source>
</reference>
<name>A0A1Q3AEE2_ZYGRO</name>
<keyword evidence="2" id="KW-0812">Transmembrane</keyword>
<feature type="region of interest" description="Disordered" evidence="1">
    <location>
        <begin position="99"/>
        <end position="130"/>
    </location>
</feature>
<feature type="compositionally biased region" description="Basic and acidic residues" evidence="1">
    <location>
        <begin position="106"/>
        <end position="130"/>
    </location>
</feature>
<feature type="transmembrane region" description="Helical" evidence="2">
    <location>
        <begin position="68"/>
        <end position="94"/>
    </location>
</feature>
<gene>
    <name evidence="3" type="ORF">ZYGR_0AK06380</name>
</gene>
<sequence>MTLCSEHHQYDTGILDSLTRLLFSIVDSNLGNSDGSSVLFGQAPAANQKMIDGMDIDMDESVDNVLTVAFLLFLTVLIAFLGAGLIALVLVMLLHSSPHQPDDEEKQVGERGCDEDVEDDTRMGPQDEKL</sequence>
<accession>A0A1Q3AEE2</accession>
<evidence type="ECO:0000256" key="1">
    <source>
        <dbReference type="SAM" id="MobiDB-lite"/>
    </source>
</evidence>
<keyword evidence="2" id="KW-0472">Membrane</keyword>
<proteinExistence type="predicted"/>
<evidence type="ECO:0000313" key="4">
    <source>
        <dbReference type="Proteomes" id="UP000187013"/>
    </source>
</evidence>
<dbReference type="Proteomes" id="UP000187013">
    <property type="component" value="Unassembled WGS sequence"/>
</dbReference>
<keyword evidence="2" id="KW-1133">Transmembrane helix</keyword>
<comment type="caution">
    <text evidence="3">The sequence shown here is derived from an EMBL/GenBank/DDBJ whole genome shotgun (WGS) entry which is preliminary data.</text>
</comment>
<dbReference type="EMBL" id="BDGX01000037">
    <property type="protein sequence ID" value="GAV54136.1"/>
    <property type="molecule type" value="Genomic_DNA"/>
</dbReference>
<evidence type="ECO:0000256" key="2">
    <source>
        <dbReference type="SAM" id="Phobius"/>
    </source>
</evidence>
<dbReference type="AlphaFoldDB" id="A0A1Q3AEE2"/>
<protein>
    <submittedName>
        <fullName evidence="3">Uncharacterized protein</fullName>
    </submittedName>
</protein>
<organism evidence="3 4">
    <name type="scientific">Zygosaccharomyces rouxii</name>
    <dbReference type="NCBI Taxonomy" id="4956"/>
    <lineage>
        <taxon>Eukaryota</taxon>
        <taxon>Fungi</taxon>
        <taxon>Dikarya</taxon>
        <taxon>Ascomycota</taxon>
        <taxon>Saccharomycotina</taxon>
        <taxon>Saccharomycetes</taxon>
        <taxon>Saccharomycetales</taxon>
        <taxon>Saccharomycetaceae</taxon>
        <taxon>Zygosaccharomyces</taxon>
    </lineage>
</organism>
<evidence type="ECO:0000313" key="3">
    <source>
        <dbReference type="EMBL" id="GAV54136.1"/>
    </source>
</evidence>